<evidence type="ECO:0000313" key="1">
    <source>
        <dbReference type="EMBL" id="CAI2199025.1"/>
    </source>
</evidence>
<accession>A0A9W4TB52</accession>
<proteinExistence type="predicted"/>
<sequence length="165" mass="18805">DFQADPKGDFLHEAINQLCAKYTTEVESEKREAINEKIKELEAIQLSLDGSRQPEENVPPAPRVEVWDKEHNVFYEYDSLQTTEGAVSPSSQNLINRIAADQRLGPVTSERRPAPYQGNGIDCGVYTWAIANHLKDKINAHDDHIFELNEAEKELIRGQINNYRE</sequence>
<dbReference type="AlphaFoldDB" id="A0A9W4TB52"/>
<dbReference type="SUPFAM" id="SSF54001">
    <property type="entry name" value="Cysteine proteinases"/>
    <property type="match status" value="1"/>
</dbReference>
<evidence type="ECO:0000313" key="2">
    <source>
        <dbReference type="Proteomes" id="UP001153678"/>
    </source>
</evidence>
<gene>
    <name evidence="1" type="ORF">FWILDA_LOCUS18866</name>
</gene>
<comment type="caution">
    <text evidence="1">The sequence shown here is derived from an EMBL/GenBank/DDBJ whole genome shotgun (WGS) entry which is preliminary data.</text>
</comment>
<name>A0A9W4TB52_9GLOM</name>
<organism evidence="1 2">
    <name type="scientific">Funneliformis geosporum</name>
    <dbReference type="NCBI Taxonomy" id="1117311"/>
    <lineage>
        <taxon>Eukaryota</taxon>
        <taxon>Fungi</taxon>
        <taxon>Fungi incertae sedis</taxon>
        <taxon>Mucoromycota</taxon>
        <taxon>Glomeromycotina</taxon>
        <taxon>Glomeromycetes</taxon>
        <taxon>Glomerales</taxon>
        <taxon>Glomeraceae</taxon>
        <taxon>Funneliformis</taxon>
    </lineage>
</organism>
<reference evidence="1" key="1">
    <citation type="submission" date="2022-08" db="EMBL/GenBank/DDBJ databases">
        <authorList>
            <person name="Kallberg Y."/>
            <person name="Tangrot J."/>
            <person name="Rosling A."/>
        </authorList>
    </citation>
    <scope>NUCLEOTIDE SEQUENCE</scope>
    <source>
        <strain evidence="1">Wild A</strain>
    </source>
</reference>
<dbReference type="EMBL" id="CAMKVN010020093">
    <property type="protein sequence ID" value="CAI2199025.1"/>
    <property type="molecule type" value="Genomic_DNA"/>
</dbReference>
<dbReference type="Proteomes" id="UP001153678">
    <property type="component" value="Unassembled WGS sequence"/>
</dbReference>
<protein>
    <submittedName>
        <fullName evidence="1">16514_t:CDS:1</fullName>
    </submittedName>
</protein>
<feature type="non-terminal residue" evidence="1">
    <location>
        <position position="165"/>
    </location>
</feature>
<dbReference type="Gene3D" id="3.40.395.10">
    <property type="entry name" value="Adenoviral Proteinase, Chain A"/>
    <property type="match status" value="1"/>
</dbReference>
<keyword evidence="2" id="KW-1185">Reference proteome</keyword>
<dbReference type="InterPro" id="IPR038765">
    <property type="entry name" value="Papain-like_cys_pep_sf"/>
</dbReference>